<proteinExistence type="predicted"/>
<organism evidence="1">
    <name type="scientific">marine sediment metagenome</name>
    <dbReference type="NCBI Taxonomy" id="412755"/>
    <lineage>
        <taxon>unclassified sequences</taxon>
        <taxon>metagenomes</taxon>
        <taxon>ecological metagenomes</taxon>
    </lineage>
</organism>
<sequence length="105" mass="11425">MDSKLANRKLFPVRFSPAELVRVKASARARRQSTNSFIVHCCLAACDGKHKDYQDWGAEAEVAVIALVGTGKTEQEALAMIRAVVSRNPKAGAGELLKMALERAQ</sequence>
<gene>
    <name evidence="1" type="ORF">LCGC14_1979430</name>
</gene>
<name>A0A0F9HMP0_9ZZZZ</name>
<comment type="caution">
    <text evidence="1">The sequence shown here is derived from an EMBL/GenBank/DDBJ whole genome shotgun (WGS) entry which is preliminary data.</text>
</comment>
<accession>A0A0F9HMP0</accession>
<dbReference type="EMBL" id="LAZR01022121">
    <property type="protein sequence ID" value="KKL82970.1"/>
    <property type="molecule type" value="Genomic_DNA"/>
</dbReference>
<protein>
    <submittedName>
        <fullName evidence="1">Uncharacterized protein</fullName>
    </submittedName>
</protein>
<reference evidence="1" key="1">
    <citation type="journal article" date="2015" name="Nature">
        <title>Complex archaea that bridge the gap between prokaryotes and eukaryotes.</title>
        <authorList>
            <person name="Spang A."/>
            <person name="Saw J.H."/>
            <person name="Jorgensen S.L."/>
            <person name="Zaremba-Niedzwiedzka K."/>
            <person name="Martijn J."/>
            <person name="Lind A.E."/>
            <person name="van Eijk R."/>
            <person name="Schleper C."/>
            <person name="Guy L."/>
            <person name="Ettema T.J."/>
        </authorList>
    </citation>
    <scope>NUCLEOTIDE SEQUENCE</scope>
</reference>
<evidence type="ECO:0000313" key="1">
    <source>
        <dbReference type="EMBL" id="KKL82970.1"/>
    </source>
</evidence>
<dbReference type="AlphaFoldDB" id="A0A0F9HMP0"/>